<dbReference type="PANTHER" id="PTHR43976">
    <property type="entry name" value="SHORT CHAIN DEHYDROGENASE"/>
    <property type="match status" value="1"/>
</dbReference>
<proteinExistence type="inferred from homology"/>
<keyword evidence="2" id="KW-0560">Oxidoreductase</keyword>
<dbReference type="InterPro" id="IPR036291">
    <property type="entry name" value="NAD(P)-bd_dom_sf"/>
</dbReference>
<dbReference type="RefSeq" id="WP_109744576.1">
    <property type="nucleotide sequence ID" value="NZ_QGGO01000026.1"/>
</dbReference>
<dbReference type="CDD" id="cd05374">
    <property type="entry name" value="17beta-HSD-like_SDR_c"/>
    <property type="match status" value="1"/>
</dbReference>
<sequence>MDTQKVWFVTGASKGLGLSLVKTLLQEGYKVAATSRKLSDLTQEIGSASETFLPLQVDLVNEQSVANAIAETIEKLGTIDVVVNNAGYGQLGTLEELSDAEARQNFDVNVFGSLNVIRSVMSHFRNQKSGQIFNISSVGGFTGNFPGWGIYCATKFAVAGFTESLSAEAKAFGISATVVYPGYFRTNFLSKESLNTPINEIAAYQEARELQALHENQIRGNQPGDPEKAASVLIEIVKNGNPPLHLFLGQDSYDMAKSKIVAIQNDMTANETLATSTGF</sequence>
<dbReference type="EMBL" id="QGGO01000026">
    <property type="protein sequence ID" value="PWK20095.1"/>
    <property type="molecule type" value="Genomic_DNA"/>
</dbReference>
<name>A0A316DQ45_9BACT</name>
<organism evidence="4 5">
    <name type="scientific">Arcicella aurantiaca</name>
    <dbReference type="NCBI Taxonomy" id="591202"/>
    <lineage>
        <taxon>Bacteria</taxon>
        <taxon>Pseudomonadati</taxon>
        <taxon>Bacteroidota</taxon>
        <taxon>Cytophagia</taxon>
        <taxon>Cytophagales</taxon>
        <taxon>Flectobacillaceae</taxon>
        <taxon>Arcicella</taxon>
    </lineage>
</organism>
<dbReference type="Pfam" id="PF00106">
    <property type="entry name" value="adh_short"/>
    <property type="match status" value="1"/>
</dbReference>
<evidence type="ECO:0000256" key="3">
    <source>
        <dbReference type="RuleBase" id="RU000363"/>
    </source>
</evidence>
<dbReference type="InterPro" id="IPR051911">
    <property type="entry name" value="SDR_oxidoreductase"/>
</dbReference>
<evidence type="ECO:0000313" key="4">
    <source>
        <dbReference type="EMBL" id="PWK20095.1"/>
    </source>
</evidence>
<evidence type="ECO:0000256" key="1">
    <source>
        <dbReference type="ARBA" id="ARBA00006484"/>
    </source>
</evidence>
<protein>
    <submittedName>
        <fullName evidence="4">NADP-dependent 3-hydroxy acid dehydrogenase YdfG</fullName>
    </submittedName>
</protein>
<reference evidence="4 5" key="1">
    <citation type="submission" date="2018-05" db="EMBL/GenBank/DDBJ databases">
        <title>Genomic Encyclopedia of Archaeal and Bacterial Type Strains, Phase II (KMG-II): from individual species to whole genera.</title>
        <authorList>
            <person name="Goeker M."/>
        </authorList>
    </citation>
    <scope>NUCLEOTIDE SEQUENCE [LARGE SCALE GENOMIC DNA]</scope>
    <source>
        <strain evidence="4 5">DSM 22214</strain>
    </source>
</reference>
<keyword evidence="5" id="KW-1185">Reference proteome</keyword>
<dbReference type="PANTHER" id="PTHR43976:SF16">
    <property type="entry name" value="SHORT-CHAIN DEHYDROGENASE_REDUCTASE FAMILY PROTEIN"/>
    <property type="match status" value="1"/>
</dbReference>
<comment type="caution">
    <text evidence="4">The sequence shown here is derived from an EMBL/GenBank/DDBJ whole genome shotgun (WGS) entry which is preliminary data.</text>
</comment>
<dbReference type="InterPro" id="IPR002347">
    <property type="entry name" value="SDR_fam"/>
</dbReference>
<comment type="similarity">
    <text evidence="1 3">Belongs to the short-chain dehydrogenases/reductases (SDR) family.</text>
</comment>
<dbReference type="SUPFAM" id="SSF51735">
    <property type="entry name" value="NAD(P)-binding Rossmann-fold domains"/>
    <property type="match status" value="1"/>
</dbReference>
<dbReference type="AlphaFoldDB" id="A0A316DQ45"/>
<dbReference type="OrthoDB" id="9786056at2"/>
<dbReference type="PRINTS" id="PR00081">
    <property type="entry name" value="GDHRDH"/>
</dbReference>
<dbReference type="PROSITE" id="PS00061">
    <property type="entry name" value="ADH_SHORT"/>
    <property type="match status" value="1"/>
</dbReference>
<evidence type="ECO:0000313" key="5">
    <source>
        <dbReference type="Proteomes" id="UP000245489"/>
    </source>
</evidence>
<dbReference type="InterPro" id="IPR020904">
    <property type="entry name" value="Sc_DH/Rdtase_CS"/>
</dbReference>
<dbReference type="Gene3D" id="3.40.50.720">
    <property type="entry name" value="NAD(P)-binding Rossmann-like Domain"/>
    <property type="match status" value="1"/>
</dbReference>
<dbReference type="GO" id="GO:0016491">
    <property type="term" value="F:oxidoreductase activity"/>
    <property type="evidence" value="ECO:0007669"/>
    <property type="project" value="UniProtKB-KW"/>
</dbReference>
<accession>A0A316DQ45</accession>
<evidence type="ECO:0000256" key="2">
    <source>
        <dbReference type="ARBA" id="ARBA00023002"/>
    </source>
</evidence>
<dbReference type="Proteomes" id="UP000245489">
    <property type="component" value="Unassembled WGS sequence"/>
</dbReference>
<dbReference type="PRINTS" id="PR00080">
    <property type="entry name" value="SDRFAMILY"/>
</dbReference>
<gene>
    <name evidence="4" type="ORF">LV89_03905</name>
</gene>